<proteinExistence type="predicted"/>
<evidence type="ECO:0000313" key="2">
    <source>
        <dbReference type="Proteomes" id="UP000789390"/>
    </source>
</evidence>
<gene>
    <name evidence="1" type="ORF">DGAL_LOCUS1362</name>
</gene>
<evidence type="ECO:0000313" key="1">
    <source>
        <dbReference type="EMBL" id="CAH0099248.1"/>
    </source>
</evidence>
<dbReference type="Proteomes" id="UP000789390">
    <property type="component" value="Unassembled WGS sequence"/>
</dbReference>
<dbReference type="EMBL" id="CAKKLH010000015">
    <property type="protein sequence ID" value="CAH0099248.1"/>
    <property type="molecule type" value="Genomic_DNA"/>
</dbReference>
<keyword evidence="2" id="KW-1185">Reference proteome</keyword>
<name>A0A8J2REF9_9CRUS</name>
<accession>A0A8J2REF9</accession>
<organism evidence="1 2">
    <name type="scientific">Daphnia galeata</name>
    <dbReference type="NCBI Taxonomy" id="27404"/>
    <lineage>
        <taxon>Eukaryota</taxon>
        <taxon>Metazoa</taxon>
        <taxon>Ecdysozoa</taxon>
        <taxon>Arthropoda</taxon>
        <taxon>Crustacea</taxon>
        <taxon>Branchiopoda</taxon>
        <taxon>Diplostraca</taxon>
        <taxon>Cladocera</taxon>
        <taxon>Anomopoda</taxon>
        <taxon>Daphniidae</taxon>
        <taxon>Daphnia</taxon>
    </lineage>
</organism>
<sequence>MCSINSGEDDDTWDLLQENKDLDFTRIRALARVSESSVEIEEYIRDVLGDPDMFQIMTNAQIFGAIFSRCPPKLNLSPVCKQIVDRWQISSKGKPLQTKPGSQQLHSKTQSFSVLHPHPMFLWQCIYYVC</sequence>
<comment type="caution">
    <text evidence="1">The sequence shown here is derived from an EMBL/GenBank/DDBJ whole genome shotgun (WGS) entry which is preliminary data.</text>
</comment>
<dbReference type="AlphaFoldDB" id="A0A8J2REF9"/>
<reference evidence="1" key="1">
    <citation type="submission" date="2021-11" db="EMBL/GenBank/DDBJ databases">
        <authorList>
            <person name="Schell T."/>
        </authorList>
    </citation>
    <scope>NUCLEOTIDE SEQUENCE</scope>
    <source>
        <strain evidence="1">M5</strain>
    </source>
</reference>
<protein>
    <submittedName>
        <fullName evidence="1">Uncharacterized protein</fullName>
    </submittedName>
</protein>